<dbReference type="OrthoDB" id="9790194at2"/>
<name>A0A1H9JZ73_9RHOB</name>
<accession>A0A1H9JZ73</accession>
<dbReference type="InterPro" id="IPR036249">
    <property type="entry name" value="Thioredoxin-like_sf"/>
</dbReference>
<evidence type="ECO:0000256" key="5">
    <source>
        <dbReference type="SAM" id="SignalP"/>
    </source>
</evidence>
<evidence type="ECO:0000256" key="1">
    <source>
        <dbReference type="ARBA" id="ARBA00010996"/>
    </source>
</evidence>
<dbReference type="PANTHER" id="PTHR12151:SF25">
    <property type="entry name" value="LINALOOL DEHYDRATASE_ISOMERASE DOMAIN-CONTAINING PROTEIN"/>
    <property type="match status" value="1"/>
</dbReference>
<feature type="chain" id="PRO_5009301019" evidence="5">
    <location>
        <begin position="22"/>
        <end position="200"/>
    </location>
</feature>
<dbReference type="RefSeq" id="WP_090271032.1">
    <property type="nucleotide sequence ID" value="NZ_FOEP01000016.1"/>
</dbReference>
<keyword evidence="5" id="KW-0732">Signal</keyword>
<dbReference type="PANTHER" id="PTHR12151">
    <property type="entry name" value="ELECTRON TRANSPORT PROTIN SCO1/SENC FAMILY MEMBER"/>
    <property type="match status" value="1"/>
</dbReference>
<dbReference type="STRING" id="657014.SAMN04488092_11690"/>
<feature type="binding site" evidence="3">
    <location>
        <position position="157"/>
    </location>
    <ligand>
        <name>Cu cation</name>
        <dbReference type="ChEBI" id="CHEBI:23378"/>
    </ligand>
</feature>
<dbReference type="InterPro" id="IPR013766">
    <property type="entry name" value="Thioredoxin_domain"/>
</dbReference>
<protein>
    <submittedName>
        <fullName evidence="7">Protein SCO1/2</fullName>
    </submittedName>
</protein>
<organism evidence="7 8">
    <name type="scientific">Thalassovita taeanensis</name>
    <dbReference type="NCBI Taxonomy" id="657014"/>
    <lineage>
        <taxon>Bacteria</taxon>
        <taxon>Pseudomonadati</taxon>
        <taxon>Pseudomonadota</taxon>
        <taxon>Alphaproteobacteria</taxon>
        <taxon>Rhodobacterales</taxon>
        <taxon>Roseobacteraceae</taxon>
        <taxon>Thalassovita</taxon>
    </lineage>
</organism>
<dbReference type="Proteomes" id="UP000198634">
    <property type="component" value="Unassembled WGS sequence"/>
</dbReference>
<feature type="binding site" evidence="3">
    <location>
        <position position="70"/>
    </location>
    <ligand>
        <name>Cu cation</name>
        <dbReference type="ChEBI" id="CHEBI:23378"/>
    </ligand>
</feature>
<dbReference type="InterPro" id="IPR003782">
    <property type="entry name" value="SCO1/SenC"/>
</dbReference>
<dbReference type="EMBL" id="FOEP01000016">
    <property type="protein sequence ID" value="SEQ91825.1"/>
    <property type="molecule type" value="Genomic_DNA"/>
</dbReference>
<feature type="binding site" evidence="3">
    <location>
        <position position="66"/>
    </location>
    <ligand>
        <name>Cu cation</name>
        <dbReference type="ChEBI" id="CHEBI:23378"/>
    </ligand>
</feature>
<evidence type="ECO:0000313" key="8">
    <source>
        <dbReference type="Proteomes" id="UP000198634"/>
    </source>
</evidence>
<comment type="similarity">
    <text evidence="1">Belongs to the SCO1/2 family.</text>
</comment>
<keyword evidence="2 3" id="KW-0186">Copper</keyword>
<keyword evidence="8" id="KW-1185">Reference proteome</keyword>
<dbReference type="CDD" id="cd02968">
    <property type="entry name" value="SCO"/>
    <property type="match status" value="1"/>
</dbReference>
<sequence length="200" mass="21622">MKRLALVLGLAFGPHASPALAQVQGVMLDAPVPIPAFTLSDQAGQPFSAVDLADHWTLIMFGFNSCPDVCPFTLGNLEAAISETALRVSPDSLPRVVFVSVDPARDSDTVTDYARFFHPEFRGVTGTRDQLDALVAATDSFYRLLPPDASGYYEVQHSSAVSVIGPDGQLRAKLQPPFDPGATAEFLARLQISYRRKSNQ</sequence>
<keyword evidence="3" id="KW-0479">Metal-binding</keyword>
<dbReference type="PROSITE" id="PS51352">
    <property type="entry name" value="THIOREDOXIN_2"/>
    <property type="match status" value="1"/>
</dbReference>
<evidence type="ECO:0000313" key="7">
    <source>
        <dbReference type="EMBL" id="SEQ91825.1"/>
    </source>
</evidence>
<evidence type="ECO:0000256" key="2">
    <source>
        <dbReference type="ARBA" id="ARBA00023008"/>
    </source>
</evidence>
<dbReference type="AlphaFoldDB" id="A0A1H9JZ73"/>
<evidence type="ECO:0000256" key="3">
    <source>
        <dbReference type="PIRSR" id="PIRSR603782-1"/>
    </source>
</evidence>
<evidence type="ECO:0000256" key="4">
    <source>
        <dbReference type="PIRSR" id="PIRSR603782-2"/>
    </source>
</evidence>
<dbReference type="SUPFAM" id="SSF52833">
    <property type="entry name" value="Thioredoxin-like"/>
    <property type="match status" value="1"/>
</dbReference>
<proteinExistence type="inferred from homology"/>
<dbReference type="Gene3D" id="3.40.30.10">
    <property type="entry name" value="Glutaredoxin"/>
    <property type="match status" value="1"/>
</dbReference>
<dbReference type="GO" id="GO:0046872">
    <property type="term" value="F:metal ion binding"/>
    <property type="evidence" value="ECO:0007669"/>
    <property type="project" value="UniProtKB-KW"/>
</dbReference>
<feature type="disulfide bond" description="Redox-active" evidence="4">
    <location>
        <begin position="66"/>
        <end position="70"/>
    </location>
</feature>
<feature type="domain" description="Thioredoxin" evidence="6">
    <location>
        <begin position="28"/>
        <end position="197"/>
    </location>
</feature>
<evidence type="ECO:0000259" key="6">
    <source>
        <dbReference type="PROSITE" id="PS51352"/>
    </source>
</evidence>
<dbReference type="Pfam" id="PF02630">
    <property type="entry name" value="SCO1-SenC"/>
    <property type="match status" value="1"/>
</dbReference>
<keyword evidence="4" id="KW-1015">Disulfide bond</keyword>
<reference evidence="7 8" key="1">
    <citation type="submission" date="2016-10" db="EMBL/GenBank/DDBJ databases">
        <authorList>
            <person name="de Groot N.N."/>
        </authorList>
    </citation>
    <scope>NUCLEOTIDE SEQUENCE [LARGE SCALE GENOMIC DNA]</scope>
    <source>
        <strain evidence="7 8">DSM 22007</strain>
    </source>
</reference>
<feature type="signal peptide" evidence="5">
    <location>
        <begin position="1"/>
        <end position="21"/>
    </location>
</feature>
<gene>
    <name evidence="7" type="ORF">SAMN04488092_11690</name>
</gene>